<evidence type="ECO:0000313" key="5">
    <source>
        <dbReference type="Proteomes" id="UP001236620"/>
    </source>
</evidence>
<proteinExistence type="predicted"/>
<dbReference type="EC" id="3.5.4.33" evidence="4"/>
<dbReference type="GO" id="GO:0052717">
    <property type="term" value="F:tRNA-specific adenosine-34 deaminase activity"/>
    <property type="evidence" value="ECO:0007669"/>
    <property type="project" value="UniProtKB-EC"/>
</dbReference>
<name>A0ABU0NE59_9MOLU</name>
<feature type="domain" description="CMP/dCMP-type deaminase" evidence="3">
    <location>
        <begin position="26"/>
        <end position="136"/>
    </location>
</feature>
<dbReference type="Gene3D" id="3.40.140.10">
    <property type="entry name" value="Cytidine Deaminase, domain 2"/>
    <property type="match status" value="1"/>
</dbReference>
<dbReference type="InterPro" id="IPR016193">
    <property type="entry name" value="Cytidine_deaminase-like"/>
</dbReference>
<dbReference type="PANTHER" id="PTHR11079:SF179">
    <property type="entry name" value="TRNA(ADENINE(34)) DEAMINASE, CHLOROPLASTIC"/>
    <property type="match status" value="1"/>
</dbReference>
<dbReference type="PROSITE" id="PS51747">
    <property type="entry name" value="CYT_DCMP_DEAMINASES_2"/>
    <property type="match status" value="1"/>
</dbReference>
<keyword evidence="2" id="KW-0862">Zinc</keyword>
<evidence type="ECO:0000313" key="4">
    <source>
        <dbReference type="EMBL" id="MDQ0567679.1"/>
    </source>
</evidence>
<dbReference type="InterPro" id="IPR016192">
    <property type="entry name" value="APOBEC/CMP_deaminase_Zn-bd"/>
</dbReference>
<comment type="caution">
    <text evidence="4">The sequence shown here is derived from an EMBL/GenBank/DDBJ whole genome shotgun (WGS) entry which is preliminary data.</text>
</comment>
<dbReference type="InterPro" id="IPR002125">
    <property type="entry name" value="CMP_dCMP_dom"/>
</dbReference>
<dbReference type="Pfam" id="PF00383">
    <property type="entry name" value="dCMP_cyt_deam_1"/>
    <property type="match status" value="1"/>
</dbReference>
<sequence>MSQDRKVAAIRKRVLYYGFLFGGIMKEFDQLLDLLINESKKALVHDDIPVSACVVDSNNNIVSLSYNTKQKDKNISSHAEINAINLAIKKINNMNLSEYKIITTLEPCQMCYGAIDQVKIKDIYFLVDSIKYGITNKYSINDINVNLIQIKNCTKEDEYKNILNNFFANKRQ</sequence>
<dbReference type="PROSITE" id="PS00903">
    <property type="entry name" value="CYT_DCMP_DEAMINASES_1"/>
    <property type="match status" value="1"/>
</dbReference>
<dbReference type="CDD" id="cd01285">
    <property type="entry name" value="nucleoside_deaminase"/>
    <property type="match status" value="1"/>
</dbReference>
<dbReference type="PANTHER" id="PTHR11079">
    <property type="entry name" value="CYTOSINE DEAMINASE FAMILY MEMBER"/>
    <property type="match status" value="1"/>
</dbReference>
<keyword evidence="1" id="KW-0479">Metal-binding</keyword>
<dbReference type="EMBL" id="JAUSWP010000002">
    <property type="protein sequence ID" value="MDQ0567679.1"/>
    <property type="molecule type" value="Genomic_DNA"/>
</dbReference>
<accession>A0ABU0NE59</accession>
<protein>
    <submittedName>
        <fullName evidence="4">tRNA(Adenine34) deaminase</fullName>
        <ecNumber evidence="4">3.5.4.33</ecNumber>
    </submittedName>
</protein>
<keyword evidence="5" id="KW-1185">Reference proteome</keyword>
<organism evidence="4 5">
    <name type="scientific">Mycoplasma yeatsii</name>
    <dbReference type="NCBI Taxonomy" id="51365"/>
    <lineage>
        <taxon>Bacteria</taxon>
        <taxon>Bacillati</taxon>
        <taxon>Mycoplasmatota</taxon>
        <taxon>Mollicutes</taxon>
        <taxon>Mycoplasmataceae</taxon>
        <taxon>Mycoplasma</taxon>
    </lineage>
</organism>
<evidence type="ECO:0000256" key="2">
    <source>
        <dbReference type="ARBA" id="ARBA00022833"/>
    </source>
</evidence>
<dbReference type="Proteomes" id="UP001236620">
    <property type="component" value="Unassembled WGS sequence"/>
</dbReference>
<gene>
    <name evidence="4" type="ORF">J2Z63_000322</name>
</gene>
<reference evidence="4" key="1">
    <citation type="submission" date="2023-07" db="EMBL/GenBank/DDBJ databases">
        <title>Genomic Encyclopedia of Type Strains, Phase IV (KMG-IV): sequencing the most valuable type-strain genomes for metagenomic binning, comparative biology and taxonomic classification.</title>
        <authorList>
            <person name="Goeker M."/>
        </authorList>
    </citation>
    <scope>NUCLEOTIDE SEQUENCE [LARGE SCALE GENOMIC DNA]</scope>
    <source>
        <strain evidence="4">DSM 22019</strain>
    </source>
</reference>
<evidence type="ECO:0000259" key="3">
    <source>
        <dbReference type="PROSITE" id="PS51747"/>
    </source>
</evidence>
<keyword evidence="4" id="KW-0378">Hydrolase</keyword>
<evidence type="ECO:0000256" key="1">
    <source>
        <dbReference type="ARBA" id="ARBA00022723"/>
    </source>
</evidence>
<dbReference type="SUPFAM" id="SSF53927">
    <property type="entry name" value="Cytidine deaminase-like"/>
    <property type="match status" value="1"/>
</dbReference>